<feature type="region of interest" description="Disordered" evidence="1">
    <location>
        <begin position="1"/>
        <end position="52"/>
    </location>
</feature>
<proteinExistence type="predicted"/>
<dbReference type="Gene3D" id="3.40.50.1820">
    <property type="entry name" value="alpha/beta hydrolase"/>
    <property type="match status" value="1"/>
</dbReference>
<feature type="compositionally biased region" description="Polar residues" evidence="1">
    <location>
        <begin position="9"/>
        <end position="19"/>
    </location>
</feature>
<accession>A0A1D1XRM2</accession>
<organism evidence="2">
    <name type="scientific">Anthurium amnicola</name>
    <dbReference type="NCBI Taxonomy" id="1678845"/>
    <lineage>
        <taxon>Eukaryota</taxon>
        <taxon>Viridiplantae</taxon>
        <taxon>Streptophyta</taxon>
        <taxon>Embryophyta</taxon>
        <taxon>Tracheophyta</taxon>
        <taxon>Spermatophyta</taxon>
        <taxon>Magnoliopsida</taxon>
        <taxon>Liliopsida</taxon>
        <taxon>Araceae</taxon>
        <taxon>Pothoideae</taxon>
        <taxon>Potheae</taxon>
        <taxon>Anthurium</taxon>
    </lineage>
</organism>
<dbReference type="EMBL" id="GDJX01022873">
    <property type="protein sequence ID" value="JAT45063.1"/>
    <property type="molecule type" value="Transcribed_RNA"/>
</dbReference>
<dbReference type="InterPro" id="IPR029058">
    <property type="entry name" value="AB_hydrolase_fold"/>
</dbReference>
<sequence length="127" mass="13784">RTSKRDQDTPSQTQPQNHSPAPLHKPSTHIPTATTTATMASSPVAATAQQPPYEVEECRGVLRVLSDGSIVRSANPSFAVPVHDDGSVLWKDVDFDPPHALALRLYKPAFADAKLPVFYYFHGGGFC</sequence>
<evidence type="ECO:0000313" key="2">
    <source>
        <dbReference type="EMBL" id="JAT45063.1"/>
    </source>
</evidence>
<protein>
    <submittedName>
        <fullName evidence="2">Putative carboxylesterase 15</fullName>
    </submittedName>
</protein>
<gene>
    <name evidence="2" type="primary">CXE15_0</name>
    <name evidence="2" type="ORF">g.74648</name>
</gene>
<reference evidence="2" key="1">
    <citation type="submission" date="2015-07" db="EMBL/GenBank/DDBJ databases">
        <title>Transcriptome Assembly of Anthurium amnicola.</title>
        <authorList>
            <person name="Suzuki J."/>
        </authorList>
    </citation>
    <scope>NUCLEOTIDE SEQUENCE</scope>
</reference>
<name>A0A1D1XRM2_9ARAE</name>
<dbReference type="SUPFAM" id="SSF53474">
    <property type="entry name" value="alpha/beta-Hydrolases"/>
    <property type="match status" value="1"/>
</dbReference>
<feature type="non-terminal residue" evidence="2">
    <location>
        <position position="127"/>
    </location>
</feature>
<dbReference type="AlphaFoldDB" id="A0A1D1XRM2"/>
<evidence type="ECO:0000256" key="1">
    <source>
        <dbReference type="SAM" id="MobiDB-lite"/>
    </source>
</evidence>
<feature type="compositionally biased region" description="Low complexity" evidence="1">
    <location>
        <begin position="28"/>
        <end position="48"/>
    </location>
</feature>
<feature type="non-terminal residue" evidence="2">
    <location>
        <position position="1"/>
    </location>
</feature>